<proteinExistence type="predicted"/>
<name>A0A9Y1BLC3_9ARCH</name>
<dbReference type="EMBL" id="CP084166">
    <property type="protein sequence ID" value="UJG41010.1"/>
    <property type="molecule type" value="Genomic_DNA"/>
</dbReference>
<dbReference type="AlphaFoldDB" id="A0A9Y1BLC3"/>
<dbReference type="Proteomes" id="UP001201020">
    <property type="component" value="Chromosome"/>
</dbReference>
<gene>
    <name evidence="1" type="ORF">K9W45_00785</name>
</gene>
<evidence type="ECO:0000313" key="1">
    <source>
        <dbReference type="EMBL" id="UJG41010.1"/>
    </source>
</evidence>
<reference evidence="1" key="1">
    <citation type="journal article" date="2022" name="Nat. Microbiol.">
        <title>Unique mobile elements and scalable gene flow at the prokaryote-eukaryote boundary revealed by circularized Asgard archaea genomes.</title>
        <authorList>
            <person name="Wu F."/>
            <person name="Speth D.R."/>
            <person name="Philosof A."/>
            <person name="Cremiere A."/>
            <person name="Narayanan A."/>
            <person name="Barco R.A."/>
            <person name="Connon S.A."/>
            <person name="Amend J.P."/>
            <person name="Antoshechkin I.A."/>
            <person name="Orphan V.J."/>
        </authorList>
    </citation>
    <scope>NUCLEOTIDE SEQUENCE</scope>
    <source>
        <strain evidence="1">PM71</strain>
    </source>
</reference>
<sequence length="212" mass="24474">MEKNIESVPLWKKIGEKLTPYLTRDDFISMDKERYISLIKRLKAINELSEKQYTYANINRDLILIRMGLIHNLPEITDDSLETILKQLAVHLAILYYNDNDVSSWTEAENKVLEVISSGFESRVTMGLSPTEHLETLSSKIKEIGQINKETIAQIINEIEETKDKLMQSGISGVTLHKFTQYAQKLKRADDELPTKYDILEEIASWQELISK</sequence>
<accession>A0A9Y1BLC3</accession>
<organism evidence="1">
    <name type="scientific">Candidatus Heimdallarchaeum aukensis</name>
    <dbReference type="NCBI Taxonomy" id="2876573"/>
    <lineage>
        <taxon>Archaea</taxon>
        <taxon>Promethearchaeati</taxon>
        <taxon>Candidatus Heimdallarchaeota</taxon>
        <taxon>Candidatus Heimdallarchaeia (ex Rinke et al. 2021) (nom. nud.)</taxon>
        <taxon>Candidatus Heimdallarchaeales</taxon>
        <taxon>Candidatus Heimdallarchaeaceae</taxon>
        <taxon>Candidatus Heimdallarchaeum</taxon>
    </lineage>
</organism>
<protein>
    <submittedName>
        <fullName evidence="1">Uncharacterized protein</fullName>
    </submittedName>
</protein>